<dbReference type="InterPro" id="IPR008661">
    <property type="entry name" value="L6_membrane"/>
</dbReference>
<keyword evidence="5 6" id="KW-0472">Membrane</keyword>
<comment type="caution">
    <text evidence="7">The sequence shown here is derived from an EMBL/GenBank/DDBJ whole genome shotgun (WGS) entry which is preliminary data.</text>
</comment>
<dbReference type="PANTHER" id="PTHR14198:SF23">
    <property type="entry name" value="SI:CH211-137I24.10"/>
    <property type="match status" value="1"/>
</dbReference>
<feature type="transmembrane region" description="Helical" evidence="6">
    <location>
        <begin position="163"/>
        <end position="184"/>
    </location>
</feature>
<dbReference type="GO" id="GO:0016020">
    <property type="term" value="C:membrane"/>
    <property type="evidence" value="ECO:0007669"/>
    <property type="project" value="UniProtKB-SubCell"/>
</dbReference>
<proteinExistence type="inferred from homology"/>
<feature type="transmembrane region" description="Helical" evidence="6">
    <location>
        <begin position="81"/>
        <end position="107"/>
    </location>
</feature>
<feature type="transmembrane region" description="Helical" evidence="6">
    <location>
        <begin position="7"/>
        <end position="29"/>
    </location>
</feature>
<feature type="transmembrane region" description="Helical" evidence="6">
    <location>
        <begin position="49"/>
        <end position="69"/>
    </location>
</feature>
<evidence type="ECO:0000256" key="2">
    <source>
        <dbReference type="ARBA" id="ARBA00006193"/>
    </source>
</evidence>
<evidence type="ECO:0000256" key="6">
    <source>
        <dbReference type="SAM" id="Phobius"/>
    </source>
</evidence>
<comment type="subcellular location">
    <subcellularLocation>
        <location evidence="1">Membrane</location>
        <topology evidence="1">Multi-pass membrane protein</topology>
    </subcellularLocation>
</comment>
<organism evidence="7 8">
    <name type="scientific">Channa striata</name>
    <name type="common">Snakehead murrel</name>
    <name type="synonym">Ophicephalus striatus</name>
    <dbReference type="NCBI Taxonomy" id="64152"/>
    <lineage>
        <taxon>Eukaryota</taxon>
        <taxon>Metazoa</taxon>
        <taxon>Chordata</taxon>
        <taxon>Craniata</taxon>
        <taxon>Vertebrata</taxon>
        <taxon>Euteleostomi</taxon>
        <taxon>Actinopterygii</taxon>
        <taxon>Neopterygii</taxon>
        <taxon>Teleostei</taxon>
        <taxon>Neoteleostei</taxon>
        <taxon>Acanthomorphata</taxon>
        <taxon>Anabantaria</taxon>
        <taxon>Anabantiformes</taxon>
        <taxon>Channoidei</taxon>
        <taxon>Channidae</taxon>
        <taxon>Channa</taxon>
    </lineage>
</organism>
<dbReference type="EMBL" id="JAUPFM010000015">
    <property type="protein sequence ID" value="KAK2828515.1"/>
    <property type="molecule type" value="Genomic_DNA"/>
</dbReference>
<evidence type="ECO:0000313" key="7">
    <source>
        <dbReference type="EMBL" id="KAK2828515.1"/>
    </source>
</evidence>
<comment type="similarity">
    <text evidence="2">Belongs to the L6 tetraspanin family.</text>
</comment>
<sequence>MCTGKCAYCIAGTLYPLVLLCIVCNTMLFFPDWNVKYVKEGHITEEVKYLGGIIGGGFLVLFAALYIQITGEQGCCGNRMGMFLSIVFAAVGAAGAVYSLIVALLGLHSGPYCYNGREWIKPFNESKFLYLTEYKSWEKCNEPKNVVQFNVALFSTLLAASSLQVLLCAAQVINGLVGCLFGTCNKKEIA</sequence>
<name>A0AA88M1M9_CHASR</name>
<evidence type="ECO:0000256" key="1">
    <source>
        <dbReference type="ARBA" id="ARBA00004141"/>
    </source>
</evidence>
<gene>
    <name evidence="7" type="ORF">Q5P01_019549</name>
</gene>
<protein>
    <submittedName>
        <fullName evidence="7">Uncharacterized protein</fullName>
    </submittedName>
</protein>
<evidence type="ECO:0000256" key="5">
    <source>
        <dbReference type="ARBA" id="ARBA00023136"/>
    </source>
</evidence>
<evidence type="ECO:0000256" key="4">
    <source>
        <dbReference type="ARBA" id="ARBA00022989"/>
    </source>
</evidence>
<reference evidence="7" key="1">
    <citation type="submission" date="2023-07" db="EMBL/GenBank/DDBJ databases">
        <title>Chromosome-level Genome Assembly of Striped Snakehead (Channa striata).</title>
        <authorList>
            <person name="Liu H."/>
        </authorList>
    </citation>
    <scope>NUCLEOTIDE SEQUENCE</scope>
    <source>
        <strain evidence="7">Gz</strain>
        <tissue evidence="7">Muscle</tissue>
    </source>
</reference>
<keyword evidence="8" id="KW-1185">Reference proteome</keyword>
<dbReference type="Proteomes" id="UP001187415">
    <property type="component" value="Unassembled WGS sequence"/>
</dbReference>
<dbReference type="PANTHER" id="PTHR14198">
    <property type="entry name" value="TRANSMEMBRANE 4 L6 FAMILY MEMBER 1-RELATED"/>
    <property type="match status" value="1"/>
</dbReference>
<accession>A0AA88M1M9</accession>
<keyword evidence="4 6" id="KW-1133">Transmembrane helix</keyword>
<dbReference type="AlphaFoldDB" id="A0AA88M1M9"/>
<keyword evidence="3 6" id="KW-0812">Transmembrane</keyword>
<dbReference type="Pfam" id="PF05805">
    <property type="entry name" value="L6_membrane"/>
    <property type="match status" value="1"/>
</dbReference>
<evidence type="ECO:0000313" key="8">
    <source>
        <dbReference type="Proteomes" id="UP001187415"/>
    </source>
</evidence>
<evidence type="ECO:0000256" key="3">
    <source>
        <dbReference type="ARBA" id="ARBA00022692"/>
    </source>
</evidence>